<dbReference type="PANTHER" id="PTHR30204">
    <property type="entry name" value="REDOX-CYCLING DRUG-SENSING TRANSCRIPTIONAL ACTIVATOR SOXR"/>
    <property type="match status" value="1"/>
</dbReference>
<feature type="domain" description="HTH merR-type" evidence="3">
    <location>
        <begin position="42"/>
        <end position="111"/>
    </location>
</feature>
<dbReference type="SMART" id="SM00422">
    <property type="entry name" value="HTH_MERR"/>
    <property type="match status" value="1"/>
</dbReference>
<dbReference type="FunFam" id="1.10.1660.10:FF:000008">
    <property type="entry name" value="Heat shock transcriptional regulator"/>
    <property type="match status" value="1"/>
</dbReference>
<dbReference type="InterPro" id="IPR009061">
    <property type="entry name" value="DNA-bd_dom_put_sf"/>
</dbReference>
<comment type="caution">
    <text evidence="4">The sequence shown here is derived from an EMBL/GenBank/DDBJ whole genome shotgun (WGS) entry which is preliminary data.</text>
</comment>
<dbReference type="Proteomes" id="UP000248039">
    <property type="component" value="Unassembled WGS sequence"/>
</dbReference>
<dbReference type="PROSITE" id="PS50937">
    <property type="entry name" value="HTH_MERR_2"/>
    <property type="match status" value="1"/>
</dbReference>
<dbReference type="InterPro" id="IPR000551">
    <property type="entry name" value="MerR-type_HTH_dom"/>
</dbReference>
<dbReference type="EMBL" id="PYBW01000134">
    <property type="protein sequence ID" value="PYC68718.1"/>
    <property type="molecule type" value="Genomic_DNA"/>
</dbReference>
<feature type="region of interest" description="Disordered" evidence="2">
    <location>
        <begin position="1"/>
        <end position="24"/>
    </location>
</feature>
<dbReference type="SUPFAM" id="SSF46955">
    <property type="entry name" value="Putative DNA-binding domain"/>
    <property type="match status" value="1"/>
</dbReference>
<organism evidence="4 5">
    <name type="scientific">Streptomyces tateyamensis</name>
    <dbReference type="NCBI Taxonomy" id="565073"/>
    <lineage>
        <taxon>Bacteria</taxon>
        <taxon>Bacillati</taxon>
        <taxon>Actinomycetota</taxon>
        <taxon>Actinomycetes</taxon>
        <taxon>Kitasatosporales</taxon>
        <taxon>Streptomycetaceae</taxon>
        <taxon>Streptomyces</taxon>
    </lineage>
</organism>
<reference evidence="4 5" key="1">
    <citation type="submission" date="2018-03" db="EMBL/GenBank/DDBJ databases">
        <title>Bioinformatic expansion and discovery of thiopeptide antibiotics.</title>
        <authorList>
            <person name="Schwalen C.J."/>
            <person name="Hudson G.A."/>
            <person name="Mitchell D.A."/>
        </authorList>
    </citation>
    <scope>NUCLEOTIDE SEQUENCE [LARGE SCALE GENOMIC DNA]</scope>
    <source>
        <strain evidence="4 5">ATCC 21389</strain>
    </source>
</reference>
<dbReference type="GO" id="GO:0003677">
    <property type="term" value="F:DNA binding"/>
    <property type="evidence" value="ECO:0007669"/>
    <property type="project" value="UniProtKB-KW"/>
</dbReference>
<keyword evidence="1" id="KW-0238">DNA-binding</keyword>
<dbReference type="PROSITE" id="PS00552">
    <property type="entry name" value="HTH_MERR_1"/>
    <property type="match status" value="1"/>
</dbReference>
<evidence type="ECO:0000259" key="3">
    <source>
        <dbReference type="PROSITE" id="PS50937"/>
    </source>
</evidence>
<evidence type="ECO:0000256" key="2">
    <source>
        <dbReference type="SAM" id="MobiDB-lite"/>
    </source>
</evidence>
<sequence length="170" mass="18083">MSPDNPGIGAGLGEGLPGGPGPRRRPTVAAAAAYVLTEETPVYVISVAAELSGLHPQTLRQYDRLGLVCPDRTGGGGRRYSARDIQQLREVQRLSQDEGINLAGIKRIIELENQVAALQSRVAELAAAVEGAGAALQAREAAVHASYRRDLVPYQPAAQSSALVVWRPRR</sequence>
<dbReference type="GO" id="GO:0003700">
    <property type="term" value="F:DNA-binding transcription factor activity"/>
    <property type="evidence" value="ECO:0007669"/>
    <property type="project" value="InterPro"/>
</dbReference>
<protein>
    <submittedName>
        <fullName evidence="4">Heat-shock protein HspR</fullName>
    </submittedName>
</protein>
<dbReference type="RefSeq" id="WP_110672871.1">
    <property type="nucleotide sequence ID" value="NZ_PYBW01000134.1"/>
</dbReference>
<dbReference type="Gene3D" id="1.10.1660.10">
    <property type="match status" value="1"/>
</dbReference>
<gene>
    <name evidence="4" type="ORF">C7C46_28830</name>
</gene>
<dbReference type="PANTHER" id="PTHR30204:SF58">
    <property type="entry name" value="HTH-TYPE TRANSCRIPTIONAL REGULATOR YFMP"/>
    <property type="match status" value="1"/>
</dbReference>
<dbReference type="OrthoDB" id="5345718at2"/>
<evidence type="ECO:0000256" key="1">
    <source>
        <dbReference type="ARBA" id="ARBA00023125"/>
    </source>
</evidence>
<keyword evidence="5" id="KW-1185">Reference proteome</keyword>
<name>A0A2V4NIG5_9ACTN</name>
<dbReference type="Pfam" id="PF13411">
    <property type="entry name" value="MerR_1"/>
    <property type="match status" value="1"/>
</dbReference>
<dbReference type="AlphaFoldDB" id="A0A2V4NIG5"/>
<feature type="compositionally biased region" description="Gly residues" evidence="2">
    <location>
        <begin position="8"/>
        <end position="18"/>
    </location>
</feature>
<dbReference type="CDD" id="cd04766">
    <property type="entry name" value="HTH_HspR"/>
    <property type="match status" value="1"/>
</dbReference>
<proteinExistence type="predicted"/>
<dbReference type="NCBIfam" id="NF047375">
    <property type="entry name" value="HeatShock_HspR"/>
    <property type="match status" value="1"/>
</dbReference>
<accession>A0A2V4NIG5</accession>
<evidence type="ECO:0000313" key="5">
    <source>
        <dbReference type="Proteomes" id="UP000248039"/>
    </source>
</evidence>
<evidence type="ECO:0000313" key="4">
    <source>
        <dbReference type="EMBL" id="PYC68718.1"/>
    </source>
</evidence>
<dbReference type="InterPro" id="IPR047057">
    <property type="entry name" value="MerR_fam"/>
</dbReference>